<feature type="chain" id="PRO_5017447282" evidence="6">
    <location>
        <begin position="21"/>
        <end position="656"/>
    </location>
</feature>
<feature type="region of interest" description="Disordered" evidence="5">
    <location>
        <begin position="446"/>
        <end position="481"/>
    </location>
</feature>
<dbReference type="SUPFAM" id="SSF54060">
    <property type="entry name" value="His-Me finger endonucleases"/>
    <property type="match status" value="1"/>
</dbReference>
<dbReference type="SUPFAM" id="SSF141072">
    <property type="entry name" value="CalX-like"/>
    <property type="match status" value="1"/>
</dbReference>
<reference evidence="9" key="1">
    <citation type="submission" date="2016-10" db="EMBL/GenBank/DDBJ databases">
        <authorList>
            <person name="Varghese N."/>
            <person name="Submissions S."/>
        </authorList>
    </citation>
    <scope>NUCLEOTIDE SEQUENCE [LARGE SCALE GENOMIC DNA]</scope>
    <source>
        <strain evidence="9">DSM 26542</strain>
    </source>
</reference>
<evidence type="ECO:0000313" key="8">
    <source>
        <dbReference type="EMBL" id="SFJ37776.1"/>
    </source>
</evidence>
<dbReference type="GO" id="GO:0016787">
    <property type="term" value="F:hydrolase activity"/>
    <property type="evidence" value="ECO:0007669"/>
    <property type="project" value="UniProtKB-KW"/>
</dbReference>
<sequence length="656" mass="72889">MNKTTFILFFSLISGWSVNAQLVINEVDSDTKGIDNKEFIELKSDIPYFSLDGMILALFNGNPTSSDANRIYHSIDLNGLKTDINGLVLIGNNGVSPVPSKIIADNTIQNGPDAVAIYKGNISDFPIYKVATKVNLVHALAYSNNSSSAKDLMDSLGLSIIYNENQFGDKDNHSIQRKSDGTYEVKLSTPGVLNDGGGVTALGISIEPQNTSVGEGEDLEIIFRVNEVLKDSLRIEYSLKNSNFNESDFKGPLFVVIPKNTDWASVVIEVIDDGVNEGDEEMVIAMNSLPNGFVALNNNLIVRIIDKNYSKANWGTPVNPTYGEAVSTQPIDYYAFLNNKSGEELRNALKSIIADDLIVRKHTYGDVVDILKISDQNPENSSEVWLMYLEKERSKLDYQLTSNSVGTWNREHIFPQSRGGFAGAMPTWSDGINKWESTNADDLSAAHSDAHHIRATDGPENSSRGNKSYGSGGYNGPTNTKGSWKGDVARSLFYMSIRYNDLDVSRGFLPTSTSFKMGDLDALLEWHKTDKADDFEMNRNNVIYEWQKNRNPFIDMPELADYIWGEHAGDIWNNNLSIKKHEFSKVVIYPNPATEYFYIQGVENGSKILIKTLAGEIVLDVLYNDREKVPVNFAKGMYIVTITSKKGTETVKLLVN</sequence>
<dbReference type="PANTHER" id="PTHR33607">
    <property type="entry name" value="ENDONUCLEASE-1"/>
    <property type="match status" value="1"/>
</dbReference>
<evidence type="ECO:0000313" key="9">
    <source>
        <dbReference type="Proteomes" id="UP000243887"/>
    </source>
</evidence>
<evidence type="ECO:0000256" key="6">
    <source>
        <dbReference type="SAM" id="SignalP"/>
    </source>
</evidence>
<dbReference type="InterPro" id="IPR044925">
    <property type="entry name" value="His-Me_finger_sf"/>
</dbReference>
<dbReference type="Pfam" id="PF18962">
    <property type="entry name" value="Por_Secre_tail"/>
    <property type="match status" value="1"/>
</dbReference>
<dbReference type="AlphaFoldDB" id="A0A1I3QXA4"/>
<evidence type="ECO:0000256" key="3">
    <source>
        <dbReference type="ARBA" id="ARBA00022729"/>
    </source>
</evidence>
<dbReference type="Proteomes" id="UP000243887">
    <property type="component" value="Unassembled WGS sequence"/>
</dbReference>
<comment type="similarity">
    <text evidence="1">Belongs to the EndA/NucM nuclease family.</text>
</comment>
<keyword evidence="4" id="KW-0378">Hydrolase</keyword>
<accession>A0A1I3QXA4</accession>
<dbReference type="RefSeq" id="WP_090678767.1">
    <property type="nucleotide sequence ID" value="NZ_FORU01000006.1"/>
</dbReference>
<dbReference type="OrthoDB" id="5485925at2"/>
<evidence type="ECO:0000259" key="7">
    <source>
        <dbReference type="Pfam" id="PF18962"/>
    </source>
</evidence>
<feature type="compositionally biased region" description="Basic and acidic residues" evidence="5">
    <location>
        <begin position="448"/>
        <end position="457"/>
    </location>
</feature>
<organism evidence="8 9">
    <name type="scientific">Myroides guanonis</name>
    <dbReference type="NCBI Taxonomy" id="1150112"/>
    <lineage>
        <taxon>Bacteria</taxon>
        <taxon>Pseudomonadati</taxon>
        <taxon>Bacteroidota</taxon>
        <taxon>Flavobacteriia</taxon>
        <taxon>Flavobacteriales</taxon>
        <taxon>Flavobacteriaceae</taxon>
        <taxon>Myroides</taxon>
    </lineage>
</organism>
<dbReference type="GO" id="GO:0004518">
    <property type="term" value="F:nuclease activity"/>
    <property type="evidence" value="ECO:0007669"/>
    <property type="project" value="UniProtKB-KW"/>
</dbReference>
<evidence type="ECO:0000256" key="4">
    <source>
        <dbReference type="ARBA" id="ARBA00022801"/>
    </source>
</evidence>
<proteinExistence type="inferred from homology"/>
<gene>
    <name evidence="8" type="ORF">SAMN04487893_106137</name>
</gene>
<dbReference type="NCBIfam" id="TIGR04183">
    <property type="entry name" value="Por_Secre_tail"/>
    <property type="match status" value="1"/>
</dbReference>
<feature type="domain" description="Secretion system C-terminal sorting" evidence="7">
    <location>
        <begin position="588"/>
        <end position="655"/>
    </location>
</feature>
<name>A0A1I3QXA4_9FLAO</name>
<dbReference type="STRING" id="1150112.SAMN04487893_106137"/>
<dbReference type="InterPro" id="IPR038081">
    <property type="entry name" value="CalX-like_sf"/>
</dbReference>
<feature type="signal peptide" evidence="6">
    <location>
        <begin position="1"/>
        <end position="20"/>
    </location>
</feature>
<dbReference type="InterPro" id="IPR007346">
    <property type="entry name" value="Endonuclease-I"/>
</dbReference>
<evidence type="ECO:0000256" key="1">
    <source>
        <dbReference type="ARBA" id="ARBA00006429"/>
    </source>
</evidence>
<protein>
    <submittedName>
        <fullName evidence="8">Por secretion system C-terminal sorting domain-containing protein</fullName>
    </submittedName>
</protein>
<evidence type="ECO:0000256" key="5">
    <source>
        <dbReference type="SAM" id="MobiDB-lite"/>
    </source>
</evidence>
<evidence type="ECO:0000256" key="2">
    <source>
        <dbReference type="ARBA" id="ARBA00022722"/>
    </source>
</evidence>
<keyword evidence="3 6" id="KW-0732">Signal</keyword>
<keyword evidence="2" id="KW-0540">Nuclease</keyword>
<keyword evidence="9" id="KW-1185">Reference proteome</keyword>
<dbReference type="PANTHER" id="PTHR33607:SF2">
    <property type="entry name" value="ENDONUCLEASE-1"/>
    <property type="match status" value="1"/>
</dbReference>
<dbReference type="EMBL" id="FORU01000006">
    <property type="protein sequence ID" value="SFJ37776.1"/>
    <property type="molecule type" value="Genomic_DNA"/>
</dbReference>
<dbReference type="Pfam" id="PF04231">
    <property type="entry name" value="Endonuclease_1"/>
    <property type="match status" value="1"/>
</dbReference>
<dbReference type="InterPro" id="IPR026444">
    <property type="entry name" value="Secre_tail"/>
</dbReference>